<name>A0A5J6L885_9MICO</name>
<evidence type="ECO:0000313" key="2">
    <source>
        <dbReference type="Proteomes" id="UP000325516"/>
    </source>
</evidence>
<dbReference type="EMBL" id="CP044232">
    <property type="protein sequence ID" value="QEW04630.1"/>
    <property type="molecule type" value="Genomic_DNA"/>
</dbReference>
<accession>A0A5J6L885</accession>
<gene>
    <name evidence="1" type="ORF">F6J85_17085</name>
</gene>
<reference evidence="2" key="1">
    <citation type="submission" date="2019-09" db="EMBL/GenBank/DDBJ databases">
        <title>Mumia zhuanghuii sp. nov. isolated from the intestinal contents of plateau pika (Ochotona curzoniae) in the Qinghai-Tibet plateau of China.</title>
        <authorList>
            <person name="Tian Z."/>
        </authorList>
    </citation>
    <scope>NUCLEOTIDE SEQUENCE [LARGE SCALE GENOMIC DNA]</scope>
    <source>
        <strain evidence="2">L-031</strain>
    </source>
</reference>
<dbReference type="KEGG" id="mlz:F6J85_17085"/>
<organism evidence="1 2">
    <name type="scientific">Microbacterium lushaniae</name>
    <dbReference type="NCBI Taxonomy" id="2614639"/>
    <lineage>
        <taxon>Bacteria</taxon>
        <taxon>Bacillati</taxon>
        <taxon>Actinomycetota</taxon>
        <taxon>Actinomycetes</taxon>
        <taxon>Micrococcales</taxon>
        <taxon>Microbacteriaceae</taxon>
        <taxon>Microbacterium</taxon>
    </lineage>
</organism>
<dbReference type="AlphaFoldDB" id="A0A5J6L885"/>
<keyword evidence="2" id="KW-1185">Reference proteome</keyword>
<proteinExistence type="predicted"/>
<dbReference type="Proteomes" id="UP000325516">
    <property type="component" value="Chromosome"/>
</dbReference>
<dbReference type="RefSeq" id="WP_150926920.1">
    <property type="nucleotide sequence ID" value="NZ_CP044232.1"/>
</dbReference>
<protein>
    <submittedName>
        <fullName evidence="1">Uncharacterized protein</fullName>
    </submittedName>
</protein>
<evidence type="ECO:0000313" key="1">
    <source>
        <dbReference type="EMBL" id="QEW04630.1"/>
    </source>
</evidence>
<sequence>MSYRTIRDLVDSMTRRAISEAEAIQRFDTGVRVGVETVITNATNDESVTRAVAALDTHRNLAPNERMTHALFAAFGGRLAQNQDGSYDVVPLEDG</sequence>